<reference evidence="4" key="1">
    <citation type="journal article" date="2019" name="Int. J. Syst. Evol. Microbiol.">
        <title>The Global Catalogue of Microorganisms (GCM) 10K type strain sequencing project: providing services to taxonomists for standard genome sequencing and annotation.</title>
        <authorList>
            <consortium name="The Broad Institute Genomics Platform"/>
            <consortium name="The Broad Institute Genome Sequencing Center for Infectious Disease"/>
            <person name="Wu L."/>
            <person name="Ma J."/>
        </authorList>
    </citation>
    <scope>NUCLEOTIDE SEQUENCE [LARGE SCALE GENOMIC DNA]</scope>
    <source>
        <strain evidence="4">JCM 17656</strain>
    </source>
</reference>
<sequence length="256" mass="28242">MVVDDQNSDANHETPFPKLSKSRGYPIVKGRHRETNTVAGTTSEVRMAHGRRRAEKATPTSGVEPDLSRPLISTGPHRCCSSGYGRGAGAEGNLQNWLADAFMVSRMFRLETEVDKSRHDLLRRRLRDANTAASPVLRALRGTPGERELPLQVWALDDSGALAGGLVGHTWTSWLHVTYLWVDESARGTGLGSQLLAHAEATARFERGCTEARVETWDFQAPGFYKKQGYEVVCVIPDYPPGITEYTLTKHLADPS</sequence>
<protein>
    <recommendedName>
        <fullName evidence="2">N-acetyltransferase domain-containing protein</fullName>
    </recommendedName>
</protein>
<organism evidence="3 4">
    <name type="scientific">Streptomyces osmaniensis</name>
    <dbReference type="NCBI Taxonomy" id="593134"/>
    <lineage>
        <taxon>Bacteria</taxon>
        <taxon>Bacillati</taxon>
        <taxon>Actinomycetota</taxon>
        <taxon>Actinomycetes</taxon>
        <taxon>Kitasatosporales</taxon>
        <taxon>Streptomycetaceae</taxon>
        <taxon>Streptomyces</taxon>
    </lineage>
</organism>
<evidence type="ECO:0000259" key="2">
    <source>
        <dbReference type="PROSITE" id="PS51186"/>
    </source>
</evidence>
<name>A0ABP6VUH9_9ACTN</name>
<comment type="caution">
    <text evidence="3">The sequence shown here is derived from an EMBL/GenBank/DDBJ whole genome shotgun (WGS) entry which is preliminary data.</text>
</comment>
<dbReference type="Pfam" id="PF13508">
    <property type="entry name" value="Acetyltransf_7"/>
    <property type="match status" value="1"/>
</dbReference>
<dbReference type="EMBL" id="BAABCE010000004">
    <property type="protein sequence ID" value="GAA3539341.1"/>
    <property type="molecule type" value="Genomic_DNA"/>
</dbReference>
<dbReference type="SUPFAM" id="SSF55729">
    <property type="entry name" value="Acyl-CoA N-acyltransferases (Nat)"/>
    <property type="match status" value="1"/>
</dbReference>
<keyword evidence="4" id="KW-1185">Reference proteome</keyword>
<dbReference type="Proteomes" id="UP001500707">
    <property type="component" value="Unassembled WGS sequence"/>
</dbReference>
<accession>A0ABP6VUH9</accession>
<dbReference type="PROSITE" id="PS51186">
    <property type="entry name" value="GNAT"/>
    <property type="match status" value="1"/>
</dbReference>
<feature type="region of interest" description="Disordered" evidence="1">
    <location>
        <begin position="1"/>
        <end position="74"/>
    </location>
</feature>
<dbReference type="InterPro" id="IPR000182">
    <property type="entry name" value="GNAT_dom"/>
</dbReference>
<evidence type="ECO:0000313" key="4">
    <source>
        <dbReference type="Proteomes" id="UP001500707"/>
    </source>
</evidence>
<gene>
    <name evidence="3" type="ORF">GCM10022295_21830</name>
</gene>
<dbReference type="Gene3D" id="3.40.630.30">
    <property type="match status" value="1"/>
</dbReference>
<proteinExistence type="predicted"/>
<dbReference type="CDD" id="cd04301">
    <property type="entry name" value="NAT_SF"/>
    <property type="match status" value="1"/>
</dbReference>
<feature type="domain" description="N-acetyltransferase" evidence="2">
    <location>
        <begin position="106"/>
        <end position="253"/>
    </location>
</feature>
<evidence type="ECO:0000313" key="3">
    <source>
        <dbReference type="EMBL" id="GAA3539341.1"/>
    </source>
</evidence>
<dbReference type="InterPro" id="IPR016181">
    <property type="entry name" value="Acyl_CoA_acyltransferase"/>
</dbReference>
<evidence type="ECO:0000256" key="1">
    <source>
        <dbReference type="SAM" id="MobiDB-lite"/>
    </source>
</evidence>